<dbReference type="RefSeq" id="XP_008190133.2">
    <property type="nucleotide sequence ID" value="XM_008191911.3"/>
</dbReference>
<organism evidence="1 2">
    <name type="scientific">Acyrthosiphon pisum</name>
    <name type="common">Pea aphid</name>
    <dbReference type="NCBI Taxonomy" id="7029"/>
    <lineage>
        <taxon>Eukaryota</taxon>
        <taxon>Metazoa</taxon>
        <taxon>Ecdysozoa</taxon>
        <taxon>Arthropoda</taxon>
        <taxon>Hexapoda</taxon>
        <taxon>Insecta</taxon>
        <taxon>Pterygota</taxon>
        <taxon>Neoptera</taxon>
        <taxon>Paraneoptera</taxon>
        <taxon>Hemiptera</taxon>
        <taxon>Sternorrhyncha</taxon>
        <taxon>Aphidomorpha</taxon>
        <taxon>Aphidoidea</taxon>
        <taxon>Aphididae</taxon>
        <taxon>Macrosiphini</taxon>
        <taxon>Acyrthosiphon</taxon>
    </lineage>
</organism>
<evidence type="ECO:0000313" key="1">
    <source>
        <dbReference type="EnsemblMetazoa" id="XP_008190133.2"/>
    </source>
</evidence>
<protein>
    <submittedName>
        <fullName evidence="1">Uncharacterized protein</fullName>
    </submittedName>
</protein>
<dbReference type="Proteomes" id="UP000007819">
    <property type="component" value="Chromosome X"/>
</dbReference>
<dbReference type="KEGG" id="api:100568880"/>
<proteinExistence type="predicted"/>
<reference evidence="2" key="1">
    <citation type="submission" date="2010-06" db="EMBL/GenBank/DDBJ databases">
        <authorList>
            <person name="Jiang H."/>
            <person name="Abraham K."/>
            <person name="Ali S."/>
            <person name="Alsbrooks S.L."/>
            <person name="Anim B.N."/>
            <person name="Anosike U.S."/>
            <person name="Attaway T."/>
            <person name="Bandaranaike D.P."/>
            <person name="Battles P.K."/>
            <person name="Bell S.N."/>
            <person name="Bell A.V."/>
            <person name="Beltran B."/>
            <person name="Bickham C."/>
            <person name="Bustamante Y."/>
            <person name="Caleb T."/>
            <person name="Canada A."/>
            <person name="Cardenas V."/>
            <person name="Carter K."/>
            <person name="Chacko J."/>
            <person name="Chandrabose M.N."/>
            <person name="Chavez D."/>
            <person name="Chavez A."/>
            <person name="Chen L."/>
            <person name="Chu H.-S."/>
            <person name="Claassen K.J."/>
            <person name="Cockrell R."/>
            <person name="Collins M."/>
            <person name="Cooper J.A."/>
            <person name="Cree A."/>
            <person name="Curry S.M."/>
            <person name="Da Y."/>
            <person name="Dao M.D."/>
            <person name="Das B."/>
            <person name="Davila M.-L."/>
            <person name="Davy-Carroll L."/>
            <person name="Denson S."/>
            <person name="Dinh H."/>
            <person name="Ebong V.E."/>
            <person name="Edwards J.R."/>
            <person name="Egan A."/>
            <person name="El-Daye J."/>
            <person name="Escobedo L."/>
            <person name="Fernandez S."/>
            <person name="Fernando P.R."/>
            <person name="Flagg N."/>
            <person name="Forbes L.D."/>
            <person name="Fowler R.G."/>
            <person name="Fu Q."/>
            <person name="Gabisi R.A."/>
            <person name="Ganer J."/>
            <person name="Garbino Pronczuk A."/>
            <person name="Garcia R.M."/>
            <person name="Garner T."/>
            <person name="Garrett T.E."/>
            <person name="Gonzalez D.A."/>
            <person name="Hamid H."/>
            <person name="Hawkins E.S."/>
            <person name="Hirani K."/>
            <person name="Hogues M.E."/>
            <person name="Hollins B."/>
            <person name="Hsiao C.-H."/>
            <person name="Jabil R."/>
            <person name="James M.L."/>
            <person name="Jhangiani S.N."/>
            <person name="Johnson B."/>
            <person name="Johnson Q."/>
            <person name="Joshi V."/>
            <person name="Kalu J.B."/>
            <person name="Kam C."/>
            <person name="Kashfia A."/>
            <person name="Keebler J."/>
            <person name="Kisamo H."/>
            <person name="Kovar C.L."/>
            <person name="Lago L.A."/>
            <person name="Lai C.-Y."/>
            <person name="Laidlaw J."/>
            <person name="Lara F."/>
            <person name="Le T.-K."/>
            <person name="Lee S.L."/>
            <person name="Legall F.H."/>
            <person name="Lemon S.J."/>
            <person name="Lewis L.R."/>
            <person name="Li B."/>
            <person name="Liu Y."/>
            <person name="Liu Y.-S."/>
            <person name="Lopez J."/>
            <person name="Lozado R.J."/>
            <person name="Lu J."/>
            <person name="Madu R.C."/>
            <person name="Maheshwari M."/>
            <person name="Maheshwari R."/>
            <person name="Malloy K."/>
            <person name="Martinez E."/>
            <person name="Mathew T."/>
            <person name="Mercado I.C."/>
            <person name="Mercado C."/>
            <person name="Meyer B."/>
            <person name="Montgomery K."/>
            <person name="Morgan M.B."/>
            <person name="Munidasa M."/>
            <person name="Nazareth L.V."/>
            <person name="Nelson J."/>
            <person name="Ng B.M."/>
            <person name="Nguyen N.B."/>
            <person name="Nguyen P.Q."/>
            <person name="Nguyen T."/>
            <person name="Obregon M."/>
            <person name="Okwuonu G.O."/>
            <person name="Onwere C.G."/>
            <person name="Orozco G."/>
            <person name="Parra A."/>
            <person name="Patel S."/>
            <person name="Patil S."/>
            <person name="Perez A."/>
            <person name="Perez Y."/>
            <person name="Pham C."/>
            <person name="Primus E.L."/>
            <person name="Pu L.-L."/>
            <person name="Puazo M."/>
            <person name="Qin X."/>
            <person name="Quiroz J.B."/>
            <person name="Reese J."/>
            <person name="Richards S."/>
            <person name="Rives C.M."/>
            <person name="Robberts R."/>
            <person name="Ruiz S.J."/>
            <person name="Ruiz M.J."/>
            <person name="Santibanez J."/>
            <person name="Schneider B.W."/>
            <person name="Sisson I."/>
            <person name="Smith M."/>
            <person name="Sodergren E."/>
            <person name="Song X.-Z."/>
            <person name="Song B.B."/>
            <person name="Summersgill H."/>
            <person name="Thelus R."/>
            <person name="Thornton R.D."/>
            <person name="Trejos Z.Y."/>
            <person name="Usmani K."/>
            <person name="Vattathil S."/>
            <person name="Villasana D."/>
            <person name="Walker D.L."/>
            <person name="Wang S."/>
            <person name="Wang K."/>
            <person name="White C.S."/>
            <person name="Williams A.C."/>
            <person name="Williamson J."/>
            <person name="Wilson K."/>
            <person name="Woghiren I.O."/>
            <person name="Woodworth J.R."/>
            <person name="Worley K.C."/>
            <person name="Wright R.A."/>
            <person name="Wu W."/>
            <person name="Young L."/>
            <person name="Zhang L."/>
            <person name="Zhang J."/>
            <person name="Zhu Y."/>
            <person name="Muzny D.M."/>
            <person name="Weinstock G."/>
            <person name="Gibbs R.A."/>
        </authorList>
    </citation>
    <scope>NUCLEOTIDE SEQUENCE [LARGE SCALE GENOMIC DNA]</scope>
    <source>
        <strain evidence="2">LSR1</strain>
    </source>
</reference>
<dbReference type="OrthoDB" id="6621833at2759"/>
<accession>A0A8R2FE90</accession>
<evidence type="ECO:0000313" key="2">
    <source>
        <dbReference type="Proteomes" id="UP000007819"/>
    </source>
</evidence>
<dbReference type="AlphaFoldDB" id="A0A8R2FE90"/>
<sequence>MFLKYCEFYPISNYSYIYRYNYPTNNCCSIEKTFSTLRVVKTWFRSTMCENRVNLRRSHSNIEGNEKVDCLPKEAANSTNLEISEKYCTYEDTLRCINTAIEEKWSLKWRRKETKLSEIKRTTDRWKNKSNLNRKEEVILTRLRIGHTRYTLHGYLMSREDQPTCATCGVHLTIKHILVECRQTEAARTKYSIPEFLYQSLGPNESAIKQTLNLIKELEIENLL</sequence>
<name>A0A8R2FE90_ACYPI</name>
<reference evidence="1" key="2">
    <citation type="submission" date="2022-06" db="UniProtKB">
        <authorList>
            <consortium name="EnsemblMetazoa"/>
        </authorList>
    </citation>
    <scope>IDENTIFICATION</scope>
</reference>
<dbReference type="EnsemblMetazoa" id="XM_008191911.3">
    <property type="protein sequence ID" value="XP_008190133.2"/>
    <property type="gene ID" value="LOC100568880"/>
</dbReference>
<dbReference type="GeneID" id="100568880"/>
<keyword evidence="2" id="KW-1185">Reference proteome</keyword>